<evidence type="ECO:0000256" key="1">
    <source>
        <dbReference type="ARBA" id="ARBA00001947"/>
    </source>
</evidence>
<comment type="cofactor">
    <cofactor evidence="1">
        <name>Zn(2+)</name>
        <dbReference type="ChEBI" id="CHEBI:29105"/>
    </cofactor>
</comment>
<keyword evidence="11" id="KW-1185">Reference proteome</keyword>
<gene>
    <name evidence="10" type="ORF">ACHAXA_006274</name>
</gene>
<dbReference type="Gene3D" id="1.50.10.20">
    <property type="match status" value="1"/>
</dbReference>
<evidence type="ECO:0000256" key="3">
    <source>
        <dbReference type="ARBA" id="ARBA00022602"/>
    </source>
</evidence>
<evidence type="ECO:0000256" key="4">
    <source>
        <dbReference type="ARBA" id="ARBA00022679"/>
    </source>
</evidence>
<dbReference type="SUPFAM" id="SSF48239">
    <property type="entry name" value="Terpenoid cyclases/Protein prenyltransferases"/>
    <property type="match status" value="1"/>
</dbReference>
<comment type="caution">
    <text evidence="10">The sequence shown here is derived from an EMBL/GenBank/DDBJ whole genome shotgun (WGS) entry which is preliminary data.</text>
</comment>
<name>A0ABD3SPF3_9STRA</name>
<feature type="region of interest" description="Disordered" evidence="8">
    <location>
        <begin position="201"/>
        <end position="238"/>
    </location>
</feature>
<evidence type="ECO:0000313" key="11">
    <source>
        <dbReference type="Proteomes" id="UP001530377"/>
    </source>
</evidence>
<feature type="compositionally biased region" description="Acidic residues" evidence="8">
    <location>
        <begin position="228"/>
        <end position="238"/>
    </location>
</feature>
<dbReference type="InterPro" id="IPR008930">
    <property type="entry name" value="Terpenoid_cyclase/PrenylTrfase"/>
</dbReference>
<dbReference type="GO" id="GO:0046872">
    <property type="term" value="F:metal ion binding"/>
    <property type="evidence" value="ECO:0007669"/>
    <property type="project" value="UniProtKB-KW"/>
</dbReference>
<reference evidence="10 11" key="1">
    <citation type="submission" date="2024-10" db="EMBL/GenBank/DDBJ databases">
        <title>Updated reference genomes for cyclostephanoid diatoms.</title>
        <authorList>
            <person name="Roberts W.R."/>
            <person name="Alverson A.J."/>
        </authorList>
    </citation>
    <scope>NUCLEOTIDE SEQUENCE [LARGE SCALE GENOMIC DNA]</scope>
    <source>
        <strain evidence="10 11">AJA228-03</strain>
    </source>
</reference>
<accession>A0ABD3SPF3</accession>
<dbReference type="InterPro" id="IPR001330">
    <property type="entry name" value="Prenyltrans"/>
</dbReference>
<feature type="region of interest" description="Disordered" evidence="8">
    <location>
        <begin position="118"/>
        <end position="151"/>
    </location>
</feature>
<dbReference type="GO" id="GO:0004659">
    <property type="term" value="F:prenyltransferase activity"/>
    <property type="evidence" value="ECO:0007669"/>
    <property type="project" value="UniProtKB-KW"/>
</dbReference>
<keyword evidence="5" id="KW-0479">Metal-binding</keyword>
<dbReference type="PANTHER" id="PTHR11774:SF4">
    <property type="entry name" value="GERANYLGERANYL TRANSFERASE TYPE-1 SUBUNIT BETA"/>
    <property type="match status" value="1"/>
</dbReference>
<sequence>MSEFERNRHIKYIANSLLRNLPKQYSNADTSRLTLVYFCVVSLDVLGCLPDHRHRRGGTDDGGRGGGRMTTTCCGLVEEEMLIPRDVIVEWIYGLAAFPSSGGGGICGFRGGTYLGPIVGTPPSSSSSSDDDDDDDDVVRPMTRRSDDGRHPYDHAHLAMTYVALCTLLTLGDDLSRVDKYGMMRTLRLLQRDDGSFSSVLSMSNGRLRRTSPSGRGTRRGRRRRDGDGDEDDDDDDDDSDLRFVYTAAAIRYILLHCRDDGSSSFKSEDDENATIDIDVDSAVSYVLSCRSYDGGLGLSPGGEGHGGSTFCGIASLRLLGVLDDVMDAECGWREELVRWCATRQRGGMQGRPNKPEDTCYSYWIGGTLNLLSMSHLLDGCALREYVLSCQTPYGGFGKVMGVMPDLLHSFYSIAWLSLSNVGGCCDCRHRADADDCKGYDEDGRREDILDRSIGRLSELDCALGMCMKRVRRPAIG</sequence>
<dbReference type="PANTHER" id="PTHR11774">
    <property type="entry name" value="GERANYLGERANYL TRANSFERASE TYPE BETA SUBUNIT"/>
    <property type="match status" value="1"/>
</dbReference>
<keyword evidence="4" id="KW-0808">Transferase</keyword>
<evidence type="ECO:0000313" key="10">
    <source>
        <dbReference type="EMBL" id="KAL3826246.1"/>
    </source>
</evidence>
<comment type="similarity">
    <text evidence="2">Belongs to the protein prenyltransferase subunit beta family.</text>
</comment>
<proteinExistence type="inferred from homology"/>
<evidence type="ECO:0000256" key="2">
    <source>
        <dbReference type="ARBA" id="ARBA00010497"/>
    </source>
</evidence>
<keyword evidence="7" id="KW-0862">Zinc</keyword>
<dbReference type="Proteomes" id="UP001530377">
    <property type="component" value="Unassembled WGS sequence"/>
</dbReference>
<dbReference type="EMBL" id="JALLPB020000025">
    <property type="protein sequence ID" value="KAL3826246.1"/>
    <property type="molecule type" value="Genomic_DNA"/>
</dbReference>
<feature type="domain" description="Prenyltransferase alpha-alpha toroid" evidence="9">
    <location>
        <begin position="85"/>
        <end position="421"/>
    </location>
</feature>
<keyword evidence="3" id="KW-0637">Prenyltransferase</keyword>
<evidence type="ECO:0000259" key="9">
    <source>
        <dbReference type="Pfam" id="PF00432"/>
    </source>
</evidence>
<feature type="domain" description="Prenyltransferase alpha-alpha toroid" evidence="9">
    <location>
        <begin position="4"/>
        <end position="49"/>
    </location>
</feature>
<protein>
    <recommendedName>
        <fullName evidence="9">Prenyltransferase alpha-alpha toroid domain-containing protein</fullName>
    </recommendedName>
</protein>
<dbReference type="AlphaFoldDB" id="A0ABD3SPF3"/>
<evidence type="ECO:0000256" key="7">
    <source>
        <dbReference type="ARBA" id="ARBA00022833"/>
    </source>
</evidence>
<keyword evidence="6" id="KW-0677">Repeat</keyword>
<evidence type="ECO:0000256" key="8">
    <source>
        <dbReference type="SAM" id="MobiDB-lite"/>
    </source>
</evidence>
<dbReference type="InterPro" id="IPR045089">
    <property type="entry name" value="PGGT1B-like"/>
</dbReference>
<dbReference type="Pfam" id="PF00432">
    <property type="entry name" value="Prenyltrans"/>
    <property type="match status" value="2"/>
</dbReference>
<evidence type="ECO:0000256" key="5">
    <source>
        <dbReference type="ARBA" id="ARBA00022723"/>
    </source>
</evidence>
<organism evidence="10 11">
    <name type="scientific">Cyclostephanos tholiformis</name>
    <dbReference type="NCBI Taxonomy" id="382380"/>
    <lineage>
        <taxon>Eukaryota</taxon>
        <taxon>Sar</taxon>
        <taxon>Stramenopiles</taxon>
        <taxon>Ochrophyta</taxon>
        <taxon>Bacillariophyta</taxon>
        <taxon>Coscinodiscophyceae</taxon>
        <taxon>Thalassiosirophycidae</taxon>
        <taxon>Stephanodiscales</taxon>
        <taxon>Stephanodiscaceae</taxon>
        <taxon>Cyclostephanos</taxon>
    </lineage>
</organism>
<evidence type="ECO:0000256" key="6">
    <source>
        <dbReference type="ARBA" id="ARBA00022737"/>
    </source>
</evidence>